<evidence type="ECO:0000256" key="4">
    <source>
        <dbReference type="PIRSR" id="PIRSR006223-50"/>
    </source>
</evidence>
<dbReference type="InterPro" id="IPR025526">
    <property type="entry name" value="DsrC-like_dom_sf"/>
</dbReference>
<dbReference type="GO" id="GO:0005737">
    <property type="term" value="C:cytoplasm"/>
    <property type="evidence" value="ECO:0007669"/>
    <property type="project" value="UniProtKB-SubCell"/>
</dbReference>
<gene>
    <name evidence="5" type="ORF">C8D84_10822</name>
</gene>
<dbReference type="GO" id="GO:0097163">
    <property type="term" value="F:sulfur carrier activity"/>
    <property type="evidence" value="ECO:0007669"/>
    <property type="project" value="TreeGrafter"/>
</dbReference>
<keyword evidence="3" id="KW-0808">Transferase</keyword>
<evidence type="ECO:0000256" key="2">
    <source>
        <dbReference type="ARBA" id="ARBA00022490"/>
    </source>
</evidence>
<dbReference type="AlphaFoldDB" id="A0A2V2A081"/>
<sequence>MNNDNTINHDITNHDITAAINVELDQDGHLCDHNIWTPEVAQQLANTLEVHLETEHLQILQQVRAFFTQFNHAPATRPLIKWLQKTLPEHDISNQKLQQLFNTGLVARHVNRLAGLPKPPNCL</sequence>
<dbReference type="RefSeq" id="WP_109591289.1">
    <property type="nucleotide sequence ID" value="NZ_CAJGZY010000008.1"/>
</dbReference>
<comment type="function">
    <text evidence="3">Part of a sulfur-relay system.</text>
</comment>
<keyword evidence="2" id="KW-0963">Cytoplasm</keyword>
<comment type="similarity">
    <text evidence="3">Belongs to the dsrC/tusE family.</text>
</comment>
<dbReference type="GO" id="GO:0016740">
    <property type="term" value="F:transferase activity"/>
    <property type="evidence" value="ECO:0007669"/>
    <property type="project" value="UniProtKB-KW"/>
</dbReference>
<reference evidence="5 6" key="1">
    <citation type="submission" date="2018-05" db="EMBL/GenBank/DDBJ databases">
        <title>Genomic Encyclopedia of Type Strains, Phase IV (KMG-IV): sequencing the most valuable type-strain genomes for metagenomic binning, comparative biology and taxonomic classification.</title>
        <authorList>
            <person name="Goeker M."/>
        </authorList>
    </citation>
    <scope>NUCLEOTIDE SEQUENCE [LARGE SCALE GENOMIC DNA]</scope>
    <source>
        <strain evidence="5 6">DSM 7229</strain>
    </source>
</reference>
<evidence type="ECO:0000313" key="5">
    <source>
        <dbReference type="EMBL" id="PWK11382.1"/>
    </source>
</evidence>
<comment type="subcellular location">
    <subcellularLocation>
        <location evidence="1">Cytoplasm</location>
    </subcellularLocation>
</comment>
<dbReference type="Gene3D" id="1.10.10.370">
    <property type="entry name" value="DsrC-like protein, C-terminal domain"/>
    <property type="match status" value="1"/>
</dbReference>
<dbReference type="InterPro" id="IPR043163">
    <property type="entry name" value="DsrC-like_N"/>
</dbReference>
<dbReference type="GO" id="GO:0002143">
    <property type="term" value="P:tRNA wobble position uridine thiolation"/>
    <property type="evidence" value="ECO:0007669"/>
    <property type="project" value="TreeGrafter"/>
</dbReference>
<comment type="caution">
    <text evidence="5">The sequence shown here is derived from an EMBL/GenBank/DDBJ whole genome shotgun (WGS) entry which is preliminary data.</text>
</comment>
<dbReference type="Pfam" id="PF04358">
    <property type="entry name" value="DsrC"/>
    <property type="match status" value="1"/>
</dbReference>
<dbReference type="InterPro" id="IPR042072">
    <property type="entry name" value="DsrC-like_C"/>
</dbReference>
<evidence type="ECO:0000256" key="3">
    <source>
        <dbReference type="PIRNR" id="PIRNR006223"/>
    </source>
</evidence>
<keyword evidence="6" id="KW-1185">Reference proteome</keyword>
<dbReference type="Gene3D" id="3.30.1420.10">
    <property type="match status" value="1"/>
</dbReference>
<dbReference type="SUPFAM" id="SSF69721">
    <property type="entry name" value="DsrC, the gamma subunit of dissimilatory sulfite reductase"/>
    <property type="match status" value="1"/>
</dbReference>
<evidence type="ECO:0000313" key="6">
    <source>
        <dbReference type="Proteomes" id="UP000245655"/>
    </source>
</evidence>
<dbReference type="PIRSF" id="PIRSF006223">
    <property type="entry name" value="DsrC_TusE"/>
    <property type="match status" value="1"/>
</dbReference>
<dbReference type="PANTHER" id="PTHR37010">
    <property type="entry name" value="SULFURTRANSFERASE TUSE"/>
    <property type="match status" value="1"/>
</dbReference>
<dbReference type="InterPro" id="IPR007453">
    <property type="entry name" value="DsrC/TusE"/>
</dbReference>
<feature type="active site" description="Cysteine persulfide intermediate" evidence="4">
    <location>
        <position position="122"/>
    </location>
</feature>
<dbReference type="EC" id="2.8.1.-" evidence="3"/>
<dbReference type="EMBL" id="QGGM01000008">
    <property type="protein sequence ID" value="PWK11382.1"/>
    <property type="molecule type" value="Genomic_DNA"/>
</dbReference>
<dbReference type="PANTHER" id="PTHR37010:SF1">
    <property type="entry name" value="SULFURTRANSFERASE TUSE"/>
    <property type="match status" value="1"/>
</dbReference>
<evidence type="ECO:0000256" key="1">
    <source>
        <dbReference type="ARBA" id="ARBA00004496"/>
    </source>
</evidence>
<organism evidence="5 6">
    <name type="scientific">Psychrobacter immobilis</name>
    <dbReference type="NCBI Taxonomy" id="498"/>
    <lineage>
        <taxon>Bacteria</taxon>
        <taxon>Pseudomonadati</taxon>
        <taxon>Pseudomonadota</taxon>
        <taxon>Gammaproteobacteria</taxon>
        <taxon>Moraxellales</taxon>
        <taxon>Moraxellaceae</taxon>
        <taxon>Psychrobacter</taxon>
    </lineage>
</organism>
<accession>A0A2V2A081</accession>
<protein>
    <recommendedName>
        <fullName evidence="3">Sulfurtransferase</fullName>
        <ecNumber evidence="3">2.8.1.-</ecNumber>
    </recommendedName>
</protein>
<dbReference type="Proteomes" id="UP000245655">
    <property type="component" value="Unassembled WGS sequence"/>
</dbReference>
<proteinExistence type="inferred from homology"/>
<name>A0A2V2A081_PSYIM</name>
<dbReference type="NCBIfam" id="TIGR03342">
    <property type="entry name" value="dsrC_tusE_dsvC"/>
    <property type="match status" value="1"/>
</dbReference>
<dbReference type="GeneID" id="60255327"/>